<evidence type="ECO:0000256" key="1">
    <source>
        <dbReference type="SAM" id="Phobius"/>
    </source>
</evidence>
<keyword evidence="1" id="KW-0812">Transmembrane</keyword>
<keyword evidence="1" id="KW-1133">Transmembrane helix</keyword>
<dbReference type="EMBL" id="QEAS01000024">
    <property type="protein sequence ID" value="PWG78465.1"/>
    <property type="molecule type" value="Genomic_DNA"/>
</dbReference>
<accession>A0A2U2PAT0</accession>
<sequence length="121" mass="14242">MHVVLFHLAALYSAFRRSQVTKVEYNSIRRFAEAVFEASLGNSLYVRHIFLLSGNPDYNLYFKYAFLLFIVMFSVVCYYYSGRIAQLARKMDDKDVLISKLGVYVYYIFSILLIFILDIFI</sequence>
<keyword evidence="1" id="KW-0472">Membrane</keyword>
<keyword evidence="3" id="KW-1185">Reference proteome</keyword>
<feature type="transmembrane region" description="Helical" evidence="1">
    <location>
        <begin position="61"/>
        <end position="80"/>
    </location>
</feature>
<evidence type="ECO:0000313" key="3">
    <source>
        <dbReference type="Proteomes" id="UP000245647"/>
    </source>
</evidence>
<feature type="transmembrane region" description="Helical" evidence="1">
    <location>
        <begin position="101"/>
        <end position="120"/>
    </location>
</feature>
<gene>
    <name evidence="2" type="ORF">DDR33_21800</name>
</gene>
<proteinExistence type="predicted"/>
<dbReference type="Proteomes" id="UP000245647">
    <property type="component" value="Unassembled WGS sequence"/>
</dbReference>
<comment type="caution">
    <text evidence="2">The sequence shown here is derived from an EMBL/GenBank/DDBJ whole genome shotgun (WGS) entry which is preliminary data.</text>
</comment>
<organism evidence="2 3">
    <name type="scientific">Pararcticibacter amylolyticus</name>
    <dbReference type="NCBI Taxonomy" id="2173175"/>
    <lineage>
        <taxon>Bacteria</taxon>
        <taxon>Pseudomonadati</taxon>
        <taxon>Bacteroidota</taxon>
        <taxon>Sphingobacteriia</taxon>
        <taxon>Sphingobacteriales</taxon>
        <taxon>Sphingobacteriaceae</taxon>
        <taxon>Pararcticibacter</taxon>
    </lineage>
</organism>
<dbReference type="AlphaFoldDB" id="A0A2U2PAT0"/>
<protein>
    <submittedName>
        <fullName evidence="2">Uncharacterized protein</fullName>
    </submittedName>
</protein>
<evidence type="ECO:0000313" key="2">
    <source>
        <dbReference type="EMBL" id="PWG78465.1"/>
    </source>
</evidence>
<reference evidence="2 3" key="1">
    <citation type="submission" date="2018-04" db="EMBL/GenBank/DDBJ databases">
        <title>Pedobacter chongqingensis sp. nov., isolated from a rottenly hemp rope.</title>
        <authorList>
            <person name="Cai Y."/>
        </authorList>
    </citation>
    <scope>NUCLEOTIDE SEQUENCE [LARGE SCALE GENOMIC DNA]</scope>
    <source>
        <strain evidence="2 3">FJ4-8</strain>
    </source>
</reference>
<name>A0A2U2PAT0_9SPHI</name>